<dbReference type="PRINTS" id="PR00455">
    <property type="entry name" value="HTHTETR"/>
</dbReference>
<dbReference type="RefSeq" id="WP_093211788.1">
    <property type="nucleotide sequence ID" value="NZ_FNFL01000001.1"/>
</dbReference>
<evidence type="ECO:0000256" key="2">
    <source>
        <dbReference type="ARBA" id="ARBA00023125"/>
    </source>
</evidence>
<name>A0A1G8X1V7_9BACI</name>
<dbReference type="Pfam" id="PF00440">
    <property type="entry name" value="TetR_N"/>
    <property type="match status" value="1"/>
</dbReference>
<sequence>MPLSEQQLQNMNAKREKILEQAITLFSGQGYNDTTISKVAKASGVSFGSVFTYFPTKEDLFHHAVTDRLDEYATILLNFTTEAEDPVAELENMVNTHIKLFSSVGTYLRLIAQVIGQHQRFQRQFTELDTFHDQFRYKIAKLVENGQEKGLLNSNLQPIYAATSYSSFLMGLRLNLIDGPEHDVWDAFKPFAMQLFGPNTL</sequence>
<dbReference type="Proteomes" id="UP000198694">
    <property type="component" value="Unassembled WGS sequence"/>
</dbReference>
<dbReference type="OrthoDB" id="9780939at2"/>
<dbReference type="EMBL" id="FNFL01000001">
    <property type="protein sequence ID" value="SDJ84424.1"/>
    <property type="molecule type" value="Genomic_DNA"/>
</dbReference>
<dbReference type="PROSITE" id="PS50977">
    <property type="entry name" value="HTH_TETR_2"/>
    <property type="match status" value="1"/>
</dbReference>
<evidence type="ECO:0000313" key="6">
    <source>
        <dbReference type="Proteomes" id="UP000198694"/>
    </source>
</evidence>
<dbReference type="SUPFAM" id="SSF48498">
    <property type="entry name" value="Tetracyclin repressor-like, C-terminal domain"/>
    <property type="match status" value="1"/>
</dbReference>
<feature type="domain" description="HTH tetR-type" evidence="4">
    <location>
        <begin position="12"/>
        <end position="72"/>
    </location>
</feature>
<accession>A0A1G8X1V7</accession>
<proteinExistence type="predicted"/>
<dbReference type="PANTHER" id="PTHR43479">
    <property type="entry name" value="ACREF/ENVCD OPERON REPRESSOR-RELATED"/>
    <property type="match status" value="1"/>
</dbReference>
<evidence type="ECO:0000256" key="3">
    <source>
        <dbReference type="PROSITE-ProRule" id="PRU00335"/>
    </source>
</evidence>
<evidence type="ECO:0000313" key="5">
    <source>
        <dbReference type="EMBL" id="SDJ84424.1"/>
    </source>
</evidence>
<evidence type="ECO:0000256" key="1">
    <source>
        <dbReference type="ARBA" id="ARBA00022491"/>
    </source>
</evidence>
<dbReference type="PANTHER" id="PTHR43479:SF11">
    <property type="entry name" value="ACREF_ENVCD OPERON REPRESSOR-RELATED"/>
    <property type="match status" value="1"/>
</dbReference>
<dbReference type="SUPFAM" id="SSF46689">
    <property type="entry name" value="Homeodomain-like"/>
    <property type="match status" value="1"/>
</dbReference>
<dbReference type="GO" id="GO:0003677">
    <property type="term" value="F:DNA binding"/>
    <property type="evidence" value="ECO:0007669"/>
    <property type="project" value="UniProtKB-UniRule"/>
</dbReference>
<feature type="DNA-binding region" description="H-T-H motif" evidence="3">
    <location>
        <begin position="35"/>
        <end position="54"/>
    </location>
</feature>
<protein>
    <submittedName>
        <fullName evidence="5">DNA-binding transcriptional regulator, AcrR family</fullName>
    </submittedName>
</protein>
<organism evidence="5 6">
    <name type="scientific">Sediminibacillus albus</name>
    <dbReference type="NCBI Taxonomy" id="407036"/>
    <lineage>
        <taxon>Bacteria</taxon>
        <taxon>Bacillati</taxon>
        <taxon>Bacillota</taxon>
        <taxon>Bacilli</taxon>
        <taxon>Bacillales</taxon>
        <taxon>Bacillaceae</taxon>
        <taxon>Sediminibacillus</taxon>
    </lineage>
</organism>
<evidence type="ECO:0000259" key="4">
    <source>
        <dbReference type="PROSITE" id="PS50977"/>
    </source>
</evidence>
<dbReference type="InterPro" id="IPR023772">
    <property type="entry name" value="DNA-bd_HTH_TetR-type_CS"/>
</dbReference>
<keyword evidence="2 3" id="KW-0238">DNA-binding</keyword>
<dbReference type="Gene3D" id="1.10.10.60">
    <property type="entry name" value="Homeodomain-like"/>
    <property type="match status" value="1"/>
</dbReference>
<reference evidence="5 6" key="1">
    <citation type="submission" date="2016-10" db="EMBL/GenBank/DDBJ databases">
        <authorList>
            <person name="de Groot N.N."/>
        </authorList>
    </citation>
    <scope>NUCLEOTIDE SEQUENCE [LARGE SCALE GENOMIC DNA]</scope>
    <source>
        <strain evidence="5 6">CGMCC 1.6502</strain>
    </source>
</reference>
<dbReference type="InterPro" id="IPR001647">
    <property type="entry name" value="HTH_TetR"/>
</dbReference>
<dbReference type="InterPro" id="IPR009057">
    <property type="entry name" value="Homeodomain-like_sf"/>
</dbReference>
<dbReference type="PROSITE" id="PS01081">
    <property type="entry name" value="HTH_TETR_1"/>
    <property type="match status" value="1"/>
</dbReference>
<keyword evidence="1" id="KW-0678">Repressor</keyword>
<dbReference type="InterPro" id="IPR036271">
    <property type="entry name" value="Tet_transcr_reg_TetR-rel_C_sf"/>
</dbReference>
<gene>
    <name evidence="5" type="ORF">SAMN05216243_1107</name>
</gene>
<dbReference type="Gene3D" id="1.10.357.10">
    <property type="entry name" value="Tetracycline Repressor, domain 2"/>
    <property type="match status" value="1"/>
</dbReference>
<keyword evidence="6" id="KW-1185">Reference proteome</keyword>
<dbReference type="InterPro" id="IPR050624">
    <property type="entry name" value="HTH-type_Tx_Regulator"/>
</dbReference>
<dbReference type="STRING" id="407036.SAMN05216243_1107"/>
<dbReference type="AlphaFoldDB" id="A0A1G8X1V7"/>